<reference evidence="5" key="1">
    <citation type="submission" date="2017-03" db="EMBL/GenBank/DDBJ databases">
        <title>Genomes of endolithic fungi from Antarctica.</title>
        <authorList>
            <person name="Coleine C."/>
            <person name="Masonjones S."/>
            <person name="Stajich J.E."/>
        </authorList>
    </citation>
    <scope>NUCLEOTIDE SEQUENCE [LARGE SCALE GENOMIC DNA]</scope>
    <source>
        <strain evidence="5">CCFEE 5527</strain>
    </source>
</reference>
<dbReference type="PANTHER" id="PTHR10963:SF68">
    <property type="entry name" value="GLYCOSIDASE CRH1-RELATED"/>
    <property type="match status" value="1"/>
</dbReference>
<dbReference type="GO" id="GO:0016757">
    <property type="term" value="F:glycosyltransferase activity"/>
    <property type="evidence" value="ECO:0007669"/>
    <property type="project" value="TreeGrafter"/>
</dbReference>
<dbReference type="OrthoDB" id="4781at2759"/>
<keyword evidence="2" id="KW-0732">Signal</keyword>
<dbReference type="PANTHER" id="PTHR10963">
    <property type="entry name" value="GLYCOSYL HYDROLASE-RELATED"/>
    <property type="match status" value="1"/>
</dbReference>
<feature type="chain" id="PRO_5012258043" description="GH16 domain-containing protein" evidence="2">
    <location>
        <begin position="20"/>
        <end position="373"/>
    </location>
</feature>
<feature type="transmembrane region" description="Helical" evidence="1">
    <location>
        <begin position="303"/>
        <end position="325"/>
    </location>
</feature>
<dbReference type="PROSITE" id="PS51762">
    <property type="entry name" value="GH16_2"/>
    <property type="match status" value="1"/>
</dbReference>
<evidence type="ECO:0000313" key="5">
    <source>
        <dbReference type="Proteomes" id="UP000192596"/>
    </source>
</evidence>
<gene>
    <name evidence="4" type="ORF">B0A48_12589</name>
</gene>
<dbReference type="InParanoid" id="A0A1V8SQW2"/>
<evidence type="ECO:0000256" key="1">
    <source>
        <dbReference type="SAM" id="Phobius"/>
    </source>
</evidence>
<dbReference type="InterPro" id="IPR013320">
    <property type="entry name" value="ConA-like_dom_sf"/>
</dbReference>
<keyword evidence="5" id="KW-1185">Reference proteome</keyword>
<keyword evidence="1" id="KW-1133">Transmembrane helix</keyword>
<sequence length="373" mass="40545">MSRLTSALVLGLLALRAAAQTQPPSGCDPTWGNTTCLDNPALGTTLDYSFNNTLSEMDPQYFNVTAGASLISFGNDGAEMSILKAGDSVTVSTQFYILEGRAEIVMQAAKGVGIISTIILLSDTLDEIDWEILGGNETHVSNNWYGLGNTSQHNGEYPLLAGAMDTFHNYTIDWNQDRLQWIADGQMVRELKGAGKGLYPQTPSVIRFGIWAAGDPSLPQGTRDWAGGDTDYSKGPFTMKVKSVKVTDAATNVTSYTYEDTSGEYKSVKANPGDSKAFLAIHKLTSAQKAAASWSHLSKTAKIAIASSVLGVLLVIIIIYTYVCITQRKKGRAEKAIADREWERHESELMEYKRQMQKGGFAVSHLGSGEVRY</sequence>
<dbReference type="STRING" id="1507870.A0A1V8SQW2"/>
<protein>
    <recommendedName>
        <fullName evidence="3">GH16 domain-containing protein</fullName>
    </recommendedName>
</protein>
<dbReference type="SUPFAM" id="SSF49899">
    <property type="entry name" value="Concanavalin A-like lectins/glucanases"/>
    <property type="match status" value="1"/>
</dbReference>
<dbReference type="InterPro" id="IPR000757">
    <property type="entry name" value="Beta-glucanase-like"/>
</dbReference>
<dbReference type="GO" id="GO:0004553">
    <property type="term" value="F:hydrolase activity, hydrolyzing O-glycosyl compounds"/>
    <property type="evidence" value="ECO:0007669"/>
    <property type="project" value="InterPro"/>
</dbReference>
<keyword evidence="1" id="KW-0472">Membrane</keyword>
<dbReference type="AlphaFoldDB" id="A0A1V8SQW2"/>
<keyword evidence="1" id="KW-0812">Transmembrane</keyword>
<feature type="signal peptide" evidence="2">
    <location>
        <begin position="1"/>
        <end position="19"/>
    </location>
</feature>
<proteinExistence type="predicted"/>
<dbReference type="GO" id="GO:0009277">
    <property type="term" value="C:fungal-type cell wall"/>
    <property type="evidence" value="ECO:0007669"/>
    <property type="project" value="TreeGrafter"/>
</dbReference>
<evidence type="ECO:0000313" key="4">
    <source>
        <dbReference type="EMBL" id="OQO01553.1"/>
    </source>
</evidence>
<name>A0A1V8SQW2_9PEZI</name>
<dbReference type="EMBL" id="NAJO01000030">
    <property type="protein sequence ID" value="OQO01553.1"/>
    <property type="molecule type" value="Genomic_DNA"/>
</dbReference>
<accession>A0A1V8SQW2</accession>
<dbReference type="Pfam" id="PF00722">
    <property type="entry name" value="Glyco_hydro_16"/>
    <property type="match status" value="1"/>
</dbReference>
<evidence type="ECO:0000259" key="3">
    <source>
        <dbReference type="PROSITE" id="PS51762"/>
    </source>
</evidence>
<evidence type="ECO:0000256" key="2">
    <source>
        <dbReference type="SAM" id="SignalP"/>
    </source>
</evidence>
<feature type="domain" description="GH16" evidence="3">
    <location>
        <begin position="29"/>
        <end position="241"/>
    </location>
</feature>
<dbReference type="GO" id="GO:0031505">
    <property type="term" value="P:fungal-type cell wall organization"/>
    <property type="evidence" value="ECO:0007669"/>
    <property type="project" value="TreeGrafter"/>
</dbReference>
<dbReference type="Proteomes" id="UP000192596">
    <property type="component" value="Unassembled WGS sequence"/>
</dbReference>
<dbReference type="Gene3D" id="2.60.120.200">
    <property type="match status" value="1"/>
</dbReference>
<organism evidence="4 5">
    <name type="scientific">Cryoendolithus antarcticus</name>
    <dbReference type="NCBI Taxonomy" id="1507870"/>
    <lineage>
        <taxon>Eukaryota</taxon>
        <taxon>Fungi</taxon>
        <taxon>Dikarya</taxon>
        <taxon>Ascomycota</taxon>
        <taxon>Pezizomycotina</taxon>
        <taxon>Dothideomycetes</taxon>
        <taxon>Dothideomycetidae</taxon>
        <taxon>Cladosporiales</taxon>
        <taxon>Cladosporiaceae</taxon>
        <taxon>Cryoendolithus</taxon>
    </lineage>
</organism>
<dbReference type="InterPro" id="IPR050546">
    <property type="entry name" value="Glycosyl_Hydrlase_16"/>
</dbReference>
<comment type="caution">
    <text evidence="4">The sequence shown here is derived from an EMBL/GenBank/DDBJ whole genome shotgun (WGS) entry which is preliminary data.</text>
</comment>
<dbReference type="GO" id="GO:0005975">
    <property type="term" value="P:carbohydrate metabolic process"/>
    <property type="evidence" value="ECO:0007669"/>
    <property type="project" value="InterPro"/>
</dbReference>